<evidence type="ECO:0000256" key="1">
    <source>
        <dbReference type="ARBA" id="ARBA00005125"/>
    </source>
</evidence>
<dbReference type="EMBL" id="AEGR01000050">
    <property type="protein sequence ID" value="EGI77326.1"/>
    <property type="molecule type" value="Genomic_DNA"/>
</dbReference>
<keyword evidence="5" id="KW-1185">Reference proteome</keyword>
<dbReference type="RefSeq" id="WP_006297396.1">
    <property type="nucleotide sequence ID" value="NZ_AEGR01000050.1"/>
</dbReference>
<proteinExistence type="inferred from homology"/>
<dbReference type="Gene3D" id="3.40.50.720">
    <property type="entry name" value="NAD(P)-binding Rossmann-like Domain"/>
    <property type="match status" value="1"/>
</dbReference>
<evidence type="ECO:0000259" key="3">
    <source>
        <dbReference type="Pfam" id="PF01370"/>
    </source>
</evidence>
<dbReference type="PANTHER" id="PTHR43000">
    <property type="entry name" value="DTDP-D-GLUCOSE 4,6-DEHYDRATASE-RELATED"/>
    <property type="match status" value="1"/>
</dbReference>
<organism evidence="4 5">
    <name type="scientific">Hylemonella gracilis ATCC 19624</name>
    <dbReference type="NCBI Taxonomy" id="887062"/>
    <lineage>
        <taxon>Bacteria</taxon>
        <taxon>Pseudomonadati</taxon>
        <taxon>Pseudomonadota</taxon>
        <taxon>Betaproteobacteria</taxon>
        <taxon>Burkholderiales</taxon>
        <taxon>Comamonadaceae</taxon>
        <taxon>Hylemonella</taxon>
    </lineage>
</organism>
<name>F3KSD2_9BURK</name>
<evidence type="ECO:0000256" key="2">
    <source>
        <dbReference type="ARBA" id="ARBA00007637"/>
    </source>
</evidence>
<reference evidence="4 5" key="1">
    <citation type="journal article" date="2011" name="EMBO J.">
        <title>Structural diversity of bacterial flagellar motors.</title>
        <authorList>
            <person name="Chen S."/>
            <person name="Beeby M."/>
            <person name="Murphy G.E."/>
            <person name="Leadbetter J.R."/>
            <person name="Hendrixson D.R."/>
            <person name="Briegel A."/>
            <person name="Li Z."/>
            <person name="Shi J."/>
            <person name="Tocheva E.I."/>
            <person name="Muller A."/>
            <person name="Dobro M.J."/>
            <person name="Jensen G.J."/>
        </authorList>
    </citation>
    <scope>NUCLEOTIDE SEQUENCE [LARGE SCALE GENOMIC DNA]</scope>
    <source>
        <strain evidence="4 5">ATCC 19624</strain>
    </source>
</reference>
<dbReference type="Pfam" id="PF01370">
    <property type="entry name" value="Epimerase"/>
    <property type="match status" value="1"/>
</dbReference>
<dbReference type="Proteomes" id="UP000016368">
    <property type="component" value="Unassembled WGS sequence"/>
</dbReference>
<comment type="similarity">
    <text evidence="2">Belongs to the NAD(P)-dependent epimerase/dehydratase family.</text>
</comment>
<dbReference type="InterPro" id="IPR036291">
    <property type="entry name" value="NAD(P)-bd_dom_sf"/>
</dbReference>
<dbReference type="eggNOG" id="COG0451">
    <property type="taxonomic scope" value="Bacteria"/>
</dbReference>
<dbReference type="OrthoDB" id="9801056at2"/>
<accession>F3KSD2</accession>
<evidence type="ECO:0000313" key="4">
    <source>
        <dbReference type="EMBL" id="EGI77326.1"/>
    </source>
</evidence>
<dbReference type="InterPro" id="IPR001509">
    <property type="entry name" value="Epimerase_deHydtase"/>
</dbReference>
<dbReference type="AlphaFoldDB" id="F3KSD2"/>
<comment type="caution">
    <text evidence="4">The sequence shown here is derived from an EMBL/GenBank/DDBJ whole genome shotgun (WGS) entry which is preliminary data.</text>
</comment>
<protein>
    <submittedName>
        <fullName evidence="4">Nucleoside-diphosphate-sugar epimerase</fullName>
    </submittedName>
</protein>
<dbReference type="SUPFAM" id="SSF51735">
    <property type="entry name" value="NAD(P)-binding Rossmann-fold domains"/>
    <property type="match status" value="1"/>
</dbReference>
<comment type="pathway">
    <text evidence="1">Bacterial outer membrane biogenesis; LPS O-antigen biosynthesis.</text>
</comment>
<dbReference type="STRING" id="887062.HGR_06806"/>
<feature type="domain" description="NAD-dependent epimerase/dehydratase" evidence="3">
    <location>
        <begin position="3"/>
        <end position="243"/>
    </location>
</feature>
<sequence length="314" mass="35046">MKIAVTGALGHIGSSLIRKLPEIVHCEEILLLDDFSCQRYSSVFNLPKGLTKYRFVEADVTKSDLAKLFDGYDAVVHLAAITNAAGSFEMRQQVEKVNFGATHNVAKACNAVGAKLIALSSTSVYGTQNDWVDENCTEEELKPQSPYAETKLREEKLLQDMRRENPGFGFVTFRFGTIFGTSPGMRFHTAVNKFCWQAVVGEPLTVWTTAYDQERPYLDLQDGVRAIAHILRNDMFDGEIYNVLTLNATVRQIVSEIKKFVPAVQVKFVDTQIMNQLSYRVLNDKFKRQGFMPSGDITKCVGDTVNLLAGLLPG</sequence>
<gene>
    <name evidence="4" type="ORF">HGR_06806</name>
</gene>
<evidence type="ECO:0000313" key="5">
    <source>
        <dbReference type="Proteomes" id="UP000016368"/>
    </source>
</evidence>
<dbReference type="CDD" id="cd08946">
    <property type="entry name" value="SDR_e"/>
    <property type="match status" value="1"/>
</dbReference>